<feature type="region of interest" description="Disordered" evidence="1">
    <location>
        <begin position="199"/>
        <end position="227"/>
    </location>
</feature>
<gene>
    <name evidence="2" type="ORF">OIN60_10175</name>
</gene>
<evidence type="ECO:0000256" key="1">
    <source>
        <dbReference type="SAM" id="MobiDB-lite"/>
    </source>
</evidence>
<dbReference type="RefSeq" id="WP_305754760.1">
    <property type="nucleotide sequence ID" value="NZ_JAPCKK010000016.1"/>
</dbReference>
<evidence type="ECO:0000313" key="2">
    <source>
        <dbReference type="EMBL" id="MDP4097135.1"/>
    </source>
</evidence>
<name>A0ABT9FQZ0_9BACL</name>
<proteinExistence type="predicted"/>
<protein>
    <submittedName>
        <fullName evidence="2">Uncharacterized protein</fullName>
    </submittedName>
</protein>
<dbReference type="Proteomes" id="UP001241848">
    <property type="component" value="Unassembled WGS sequence"/>
</dbReference>
<accession>A0ABT9FQZ0</accession>
<evidence type="ECO:0000313" key="3">
    <source>
        <dbReference type="Proteomes" id="UP001241848"/>
    </source>
</evidence>
<organism evidence="2 3">
    <name type="scientific">Paenibacillus zeirhizosphaerae</name>
    <dbReference type="NCBI Taxonomy" id="2987519"/>
    <lineage>
        <taxon>Bacteria</taxon>
        <taxon>Bacillati</taxon>
        <taxon>Bacillota</taxon>
        <taxon>Bacilli</taxon>
        <taxon>Bacillales</taxon>
        <taxon>Paenibacillaceae</taxon>
        <taxon>Paenibacillus</taxon>
    </lineage>
</organism>
<reference evidence="2 3" key="1">
    <citation type="submission" date="2022-10" db="EMBL/GenBank/DDBJ databases">
        <title>Paenibacillus description and whole genome data of maize root bacterial community.</title>
        <authorList>
            <person name="Marton D."/>
            <person name="Farkas M."/>
            <person name="Cserhati M."/>
        </authorList>
    </citation>
    <scope>NUCLEOTIDE SEQUENCE [LARGE SCALE GENOMIC DNA]</scope>
    <source>
        <strain evidence="2 3">P96</strain>
    </source>
</reference>
<keyword evidence="3" id="KW-1185">Reference proteome</keyword>
<sequence length="270" mass="30716">MKTFKIMTLFLVLILLMAFSAVFPLLLSKVNDQQLLGQIHLQKIKAQENNPSTQYSMIDKLRVLYDKRVHSKDIVVVQNAQLSAADLEKLNAVCYAELQTLREKKLLPALEDGLSTGFEGSSFTSFDTSRPDLVVNYYVMTMYSNQYRISFTMDADTHKIYELSIESVVKPLVLDYDNAYLHWQDYIGLSLEQSDHARKLPEGGYSNDNGPFPPLNSMSEESDQDYPVDDRTSGMAMALVHDYTDGNQTVVYSFLIAQDKKSLTISWSFQ</sequence>
<dbReference type="EMBL" id="JAPCKK010000016">
    <property type="protein sequence ID" value="MDP4097135.1"/>
    <property type="molecule type" value="Genomic_DNA"/>
</dbReference>
<comment type="caution">
    <text evidence="2">The sequence shown here is derived from an EMBL/GenBank/DDBJ whole genome shotgun (WGS) entry which is preliminary data.</text>
</comment>